<dbReference type="EMBL" id="MW390512">
    <property type="protein sequence ID" value="QRG42881.1"/>
    <property type="molecule type" value="Genomic_DNA"/>
</dbReference>
<organism evidence="1">
    <name type="scientific">Escherichia coli</name>
    <dbReference type="NCBI Taxonomy" id="562"/>
    <lineage>
        <taxon>Bacteria</taxon>
        <taxon>Pseudomonadati</taxon>
        <taxon>Pseudomonadota</taxon>
        <taxon>Gammaproteobacteria</taxon>
        <taxon>Enterobacterales</taxon>
        <taxon>Enterobacteriaceae</taxon>
        <taxon>Escherichia</taxon>
    </lineage>
</organism>
<sequence>MEARHRPVSQNM</sequence>
<geneLocation type="plasmid" evidence="1">
    <name>pESBL2057-IncI</name>
</geneLocation>
<protein>
    <submittedName>
        <fullName evidence="1">Uncharacterized protein</fullName>
    </submittedName>
</protein>
<feature type="non-terminal residue" evidence="1">
    <location>
        <position position="1"/>
    </location>
</feature>
<accession>A0A890DEV4</accession>
<proteinExistence type="predicted"/>
<name>A0A890DEV4_ECOLX</name>
<evidence type="ECO:0000313" key="1">
    <source>
        <dbReference type="EMBL" id="QRG42881.1"/>
    </source>
</evidence>
<reference evidence="1" key="1">
    <citation type="journal article" date="2021" name="Sci. Rep.">
        <title>Antibiotic resistance plasmid composition and architecture in Escherichia coli isolates from meat.</title>
        <authorList>
            <person name="Darphorn T.S."/>
            <person name="Bel K."/>
            <person name="Koenders-van Sint Anneland B.B."/>
            <person name="Brul S."/>
            <person name="Ter Kuile B.H."/>
        </authorList>
    </citation>
    <scope>NUCLEOTIDE SEQUENCE</scope>
    <source>
        <strain evidence="1">ESBL2057</strain>
    </source>
</reference>
<keyword evidence="1" id="KW-0614">Plasmid</keyword>